<evidence type="ECO:0000256" key="2">
    <source>
        <dbReference type="ARBA" id="ARBA00023161"/>
    </source>
</evidence>
<dbReference type="PANTHER" id="PTHR14270">
    <property type="entry name" value="NONSENSE-MEDIATED MRNA DECAY FACTOR SMG9"/>
    <property type="match status" value="1"/>
</dbReference>
<evidence type="ECO:0000313" key="4">
    <source>
        <dbReference type="EMBL" id="CAH1796774.1"/>
    </source>
</evidence>
<dbReference type="InterPro" id="IPR039177">
    <property type="entry name" value="SMG9"/>
</dbReference>
<dbReference type="EMBL" id="CAIIXF020000010">
    <property type="protein sequence ID" value="CAH1796774.1"/>
    <property type="molecule type" value="Genomic_DNA"/>
</dbReference>
<proteinExistence type="inferred from homology"/>
<dbReference type="AlphaFoldDB" id="A0A8J1XSB8"/>
<reference evidence="4" key="1">
    <citation type="submission" date="2022-03" db="EMBL/GenBank/DDBJ databases">
        <authorList>
            <person name="Martin C."/>
        </authorList>
    </citation>
    <scope>NUCLEOTIDE SEQUENCE</scope>
</reference>
<sequence>AQNLLTEESGLKSTLFSLIFLSYSLNQIKKSTIHFQNTNQSHLMSESGDRDRSGRRRRRRGGRKELEVREKSDTPTVTKPPTILTKPHTDRNDRTPDDSPMASPGAGSRGTESKPIIMLKSREPRDESRQMSPAGRNQNIPGIPVRDLPSETPPSTPSYHLQSRGSLSNAPSEAHSTAVNPTVLGTSSDKGKSMKLVDEAFQWSEFAMETLLDNSNFLVIGFVGLQGSGKSTIASLLAGATVTSSSRLYPFKPQSQEVREVCAHQTIGIDIYVTDERVIFLDSQAMLSASV</sequence>
<dbReference type="GO" id="GO:0000184">
    <property type="term" value="P:nuclear-transcribed mRNA catabolic process, nonsense-mediated decay"/>
    <property type="evidence" value="ECO:0007669"/>
    <property type="project" value="UniProtKB-KW"/>
</dbReference>
<comment type="similarity">
    <text evidence="1">Belongs to the SMG9 family.</text>
</comment>
<protein>
    <submittedName>
        <fullName evidence="4">Uncharacterized protein</fullName>
    </submittedName>
</protein>
<gene>
    <name evidence="4" type="ORF">OFUS_LOCUS21149</name>
</gene>
<evidence type="ECO:0000313" key="5">
    <source>
        <dbReference type="Proteomes" id="UP000749559"/>
    </source>
</evidence>
<dbReference type="InterPro" id="IPR027417">
    <property type="entry name" value="P-loop_NTPase"/>
</dbReference>
<dbReference type="PANTHER" id="PTHR14270:SF0">
    <property type="entry name" value="NONSENSE-MEDIATED MRNA DECAY FACTOR SMG9"/>
    <property type="match status" value="1"/>
</dbReference>
<feature type="compositionally biased region" description="Basic and acidic residues" evidence="3">
    <location>
        <begin position="63"/>
        <end position="73"/>
    </location>
</feature>
<feature type="compositionally biased region" description="Basic and acidic residues" evidence="3">
    <location>
        <begin position="120"/>
        <end position="129"/>
    </location>
</feature>
<name>A0A8J1XSB8_OWEFU</name>
<keyword evidence="2" id="KW-0866">Nonsense-mediated mRNA decay</keyword>
<feature type="compositionally biased region" description="Basic and acidic residues" evidence="3">
    <location>
        <begin position="87"/>
        <end position="97"/>
    </location>
</feature>
<feature type="non-terminal residue" evidence="4">
    <location>
        <position position="291"/>
    </location>
</feature>
<evidence type="ECO:0000256" key="1">
    <source>
        <dbReference type="ARBA" id="ARBA00007712"/>
    </source>
</evidence>
<organism evidence="4 5">
    <name type="scientific">Owenia fusiformis</name>
    <name type="common">Polychaete worm</name>
    <dbReference type="NCBI Taxonomy" id="6347"/>
    <lineage>
        <taxon>Eukaryota</taxon>
        <taxon>Metazoa</taxon>
        <taxon>Spiralia</taxon>
        <taxon>Lophotrochozoa</taxon>
        <taxon>Annelida</taxon>
        <taxon>Polychaeta</taxon>
        <taxon>Sedentaria</taxon>
        <taxon>Canalipalpata</taxon>
        <taxon>Sabellida</taxon>
        <taxon>Oweniida</taxon>
        <taxon>Oweniidae</taxon>
        <taxon>Owenia</taxon>
    </lineage>
</organism>
<feature type="compositionally biased region" description="Polar residues" evidence="3">
    <location>
        <begin position="157"/>
        <end position="188"/>
    </location>
</feature>
<keyword evidence="5" id="KW-1185">Reference proteome</keyword>
<dbReference type="SUPFAM" id="SSF52540">
    <property type="entry name" value="P-loop containing nucleoside triphosphate hydrolases"/>
    <property type="match status" value="1"/>
</dbReference>
<dbReference type="OrthoDB" id="79514at2759"/>
<accession>A0A8J1XSB8</accession>
<feature type="region of interest" description="Disordered" evidence="3">
    <location>
        <begin position="39"/>
        <end position="190"/>
    </location>
</feature>
<comment type="caution">
    <text evidence="4">The sequence shown here is derived from an EMBL/GenBank/DDBJ whole genome shotgun (WGS) entry which is preliminary data.</text>
</comment>
<evidence type="ECO:0000256" key="3">
    <source>
        <dbReference type="SAM" id="MobiDB-lite"/>
    </source>
</evidence>
<feature type="compositionally biased region" description="Basic residues" evidence="3">
    <location>
        <begin position="53"/>
        <end position="62"/>
    </location>
</feature>
<dbReference type="Proteomes" id="UP000749559">
    <property type="component" value="Unassembled WGS sequence"/>
</dbReference>
<feature type="non-terminal residue" evidence="4">
    <location>
        <position position="1"/>
    </location>
</feature>